<dbReference type="Pfam" id="PF01041">
    <property type="entry name" value="DegT_DnrJ_EryC1"/>
    <property type="match status" value="1"/>
</dbReference>
<dbReference type="GO" id="GO:0000271">
    <property type="term" value="P:polysaccharide biosynthetic process"/>
    <property type="evidence" value="ECO:0007669"/>
    <property type="project" value="TreeGrafter"/>
</dbReference>
<dbReference type="InterPro" id="IPR015422">
    <property type="entry name" value="PyrdxlP-dep_Trfase_small"/>
</dbReference>
<evidence type="ECO:0000313" key="4">
    <source>
        <dbReference type="EMBL" id="TVM15338.1"/>
    </source>
</evidence>
<dbReference type="PANTHER" id="PTHR30244:SF42">
    <property type="entry name" value="UDP-2-ACETAMIDO-2-DEOXY-3-OXO-D-GLUCURONATE AMINOTRANSFERASE"/>
    <property type="match status" value="1"/>
</dbReference>
<dbReference type="OrthoDB" id="9766188at2"/>
<dbReference type="InterPro" id="IPR015424">
    <property type="entry name" value="PyrdxlP-dep_Trfase"/>
</dbReference>
<dbReference type="Proteomes" id="UP000448292">
    <property type="component" value="Unassembled WGS sequence"/>
</dbReference>
<keyword evidence="4" id="KW-0808">Transferase</keyword>
<comment type="caution">
    <text evidence="4">The sequence shown here is derived from an EMBL/GenBank/DDBJ whole genome shotgun (WGS) entry which is preliminary data.</text>
</comment>
<sequence length="377" mass="40518">MLPFIDLKAQQDRIRQEVEQRILAVLDHGKYIMGPEVAELERRLAEFTGVKHAIGCSSGTDALLLSLMAHGVGPGDAVFTTPFTFIATAEVVSLLGATPVFVDIDPDTYNIDPASLQQTVDTLGSHDRFKNLTARGIIGVDLFGLPADYESLGAIAEDYGLFVLEDAAQSFGASTNGRRAGNLAHSAATSFFPAKPLGGYGDGGAVFTSDDEFADAMRSIRIHGKGADKYDNVRVGLNARLDTLQAAILLPKLDIFEEEIELRGHVAGRYNELLGAVDGVAVPEIPKGNISAWAQYTIRVPERDHVQAALKDAGVPTAIYYPKPLHLQTAYASLGYVEGDFPVSEQAAREVLSLPMHPYLSEKDQDTIAHAVKAALS</sequence>
<dbReference type="RefSeq" id="WP_144304107.1">
    <property type="nucleotide sequence ID" value="NZ_QMIE01000017.1"/>
</dbReference>
<gene>
    <name evidence="4" type="ORF">DPQ33_15355</name>
</gene>
<dbReference type="PIRSF" id="PIRSF000390">
    <property type="entry name" value="PLP_StrS"/>
    <property type="match status" value="1"/>
</dbReference>
<organism evidence="4 5">
    <name type="scientific">Oceanidesulfovibrio indonesiensis</name>
    <dbReference type="NCBI Taxonomy" id="54767"/>
    <lineage>
        <taxon>Bacteria</taxon>
        <taxon>Pseudomonadati</taxon>
        <taxon>Thermodesulfobacteriota</taxon>
        <taxon>Desulfovibrionia</taxon>
        <taxon>Desulfovibrionales</taxon>
        <taxon>Desulfovibrionaceae</taxon>
        <taxon>Oceanidesulfovibrio</taxon>
    </lineage>
</organism>
<keyword evidence="4" id="KW-0032">Aminotransferase</keyword>
<dbReference type="GO" id="GO:0008483">
    <property type="term" value="F:transaminase activity"/>
    <property type="evidence" value="ECO:0007669"/>
    <property type="project" value="UniProtKB-KW"/>
</dbReference>
<dbReference type="SUPFAM" id="SSF53383">
    <property type="entry name" value="PLP-dependent transferases"/>
    <property type="match status" value="1"/>
</dbReference>
<dbReference type="EMBL" id="QMIE01000017">
    <property type="protein sequence ID" value="TVM15338.1"/>
    <property type="molecule type" value="Genomic_DNA"/>
</dbReference>
<feature type="active site" description="Proton acceptor" evidence="1">
    <location>
        <position position="195"/>
    </location>
</feature>
<dbReference type="InterPro" id="IPR000653">
    <property type="entry name" value="DegT/StrS_aminotransferase"/>
</dbReference>
<dbReference type="GO" id="GO:0030170">
    <property type="term" value="F:pyridoxal phosphate binding"/>
    <property type="evidence" value="ECO:0007669"/>
    <property type="project" value="TreeGrafter"/>
</dbReference>
<protein>
    <submittedName>
        <fullName evidence="4">Aminotransferase DegT</fullName>
    </submittedName>
</protein>
<accession>A0A7M3MC17</accession>
<evidence type="ECO:0000313" key="5">
    <source>
        <dbReference type="Proteomes" id="UP000448292"/>
    </source>
</evidence>
<comment type="similarity">
    <text evidence="3">Belongs to the DegT/DnrJ/EryC1 family.</text>
</comment>
<feature type="modified residue" description="N6-(pyridoxal phosphate)lysine" evidence="2">
    <location>
        <position position="195"/>
    </location>
</feature>
<dbReference type="CDD" id="cd00616">
    <property type="entry name" value="AHBA_syn"/>
    <property type="match status" value="1"/>
</dbReference>
<name>A0A7M3MC17_9BACT</name>
<reference evidence="4 5" key="1">
    <citation type="submission" date="2018-06" db="EMBL/GenBank/DDBJ databases">
        <title>Complete genome of Desulfovibrio indonesiensis P37SLT.</title>
        <authorList>
            <person name="Crispim J.S."/>
            <person name="Vidigal P.M.P."/>
            <person name="Silva L.C.F."/>
            <person name="Laguardia C.N."/>
            <person name="Araujo L.C."/>
            <person name="Dias R.S."/>
            <person name="Sousa M.P."/>
            <person name="Paula S.O."/>
            <person name="Silva C."/>
        </authorList>
    </citation>
    <scope>NUCLEOTIDE SEQUENCE [LARGE SCALE GENOMIC DNA]</scope>
    <source>
        <strain evidence="4 5">P37SLT</strain>
    </source>
</reference>
<dbReference type="InterPro" id="IPR015421">
    <property type="entry name" value="PyrdxlP-dep_Trfase_major"/>
</dbReference>
<proteinExistence type="inferred from homology"/>
<evidence type="ECO:0000256" key="3">
    <source>
        <dbReference type="RuleBase" id="RU004508"/>
    </source>
</evidence>
<keyword evidence="2 3" id="KW-0663">Pyridoxal phosphate</keyword>
<dbReference type="AlphaFoldDB" id="A0A7M3MC17"/>
<dbReference type="Gene3D" id="3.90.1150.10">
    <property type="entry name" value="Aspartate Aminotransferase, domain 1"/>
    <property type="match status" value="1"/>
</dbReference>
<evidence type="ECO:0000256" key="1">
    <source>
        <dbReference type="PIRSR" id="PIRSR000390-1"/>
    </source>
</evidence>
<dbReference type="Gene3D" id="3.40.640.10">
    <property type="entry name" value="Type I PLP-dependent aspartate aminotransferase-like (Major domain)"/>
    <property type="match status" value="1"/>
</dbReference>
<evidence type="ECO:0000256" key="2">
    <source>
        <dbReference type="PIRSR" id="PIRSR000390-2"/>
    </source>
</evidence>
<keyword evidence="5" id="KW-1185">Reference proteome</keyword>
<dbReference type="PANTHER" id="PTHR30244">
    <property type="entry name" value="TRANSAMINASE"/>
    <property type="match status" value="1"/>
</dbReference>